<dbReference type="AlphaFoldDB" id="A0A401P3P2"/>
<comment type="cofactor">
    <cofactor evidence="1">
        <name>K(+)</name>
        <dbReference type="ChEBI" id="CHEBI:29103"/>
    </cofactor>
</comment>
<keyword evidence="5 15" id="KW-0547">Nucleotide-binding</keyword>
<feature type="domain" description="TrmE-type G" evidence="16">
    <location>
        <begin position="225"/>
        <end position="398"/>
    </location>
</feature>
<evidence type="ECO:0000256" key="13">
    <source>
        <dbReference type="ARBA" id="ARBA00077869"/>
    </source>
</evidence>
<dbReference type="InterPro" id="IPR018948">
    <property type="entry name" value="GTP-bd_TrmE_N"/>
</dbReference>
<reference evidence="17 18" key="1">
    <citation type="journal article" date="2018" name="Nat. Ecol. Evol.">
        <title>Shark genomes provide insights into elasmobranch evolution and the origin of vertebrates.</title>
        <authorList>
            <person name="Hara Y"/>
            <person name="Yamaguchi K"/>
            <person name="Onimaru K"/>
            <person name="Kadota M"/>
            <person name="Koyanagi M"/>
            <person name="Keeley SD"/>
            <person name="Tatsumi K"/>
            <person name="Tanaka K"/>
            <person name="Motone F"/>
            <person name="Kageyama Y"/>
            <person name="Nozu R"/>
            <person name="Adachi N"/>
            <person name="Nishimura O"/>
            <person name="Nakagawa R"/>
            <person name="Tanegashima C"/>
            <person name="Kiyatake I"/>
            <person name="Matsumoto R"/>
            <person name="Murakumo K"/>
            <person name="Nishida K"/>
            <person name="Terakita A"/>
            <person name="Kuratani S"/>
            <person name="Sato K"/>
            <person name="Hyodo S Kuraku.S."/>
        </authorList>
    </citation>
    <scope>NUCLEOTIDE SEQUENCE [LARGE SCALE GENOMIC DNA]</scope>
</reference>
<dbReference type="PANTHER" id="PTHR42714">
    <property type="entry name" value="TRNA MODIFICATION GTPASE GTPBP3"/>
    <property type="match status" value="1"/>
</dbReference>
<dbReference type="InterPro" id="IPR006073">
    <property type="entry name" value="GTP-bd"/>
</dbReference>
<keyword evidence="8" id="KW-0496">Mitochondrion</keyword>
<dbReference type="GO" id="GO:0005739">
    <property type="term" value="C:mitochondrion"/>
    <property type="evidence" value="ECO:0007669"/>
    <property type="project" value="UniProtKB-SubCell"/>
</dbReference>
<dbReference type="CDD" id="cd14858">
    <property type="entry name" value="TrmE_N"/>
    <property type="match status" value="1"/>
</dbReference>
<dbReference type="HAMAP" id="MF_00379">
    <property type="entry name" value="GTPase_MnmE"/>
    <property type="match status" value="1"/>
</dbReference>
<dbReference type="NCBIfam" id="TIGR00450">
    <property type="entry name" value="mnmE_trmE_thdF"/>
    <property type="match status" value="1"/>
</dbReference>
<proteinExistence type="inferred from homology"/>
<dbReference type="OrthoDB" id="188276at2759"/>
<evidence type="ECO:0000256" key="6">
    <source>
        <dbReference type="ARBA" id="ARBA00022801"/>
    </source>
</evidence>
<evidence type="ECO:0000313" key="17">
    <source>
        <dbReference type="EMBL" id="GCB67738.1"/>
    </source>
</evidence>
<comment type="subcellular location">
    <subcellularLocation>
        <location evidence="2">Mitochondrion</location>
    </subcellularLocation>
</comment>
<dbReference type="OMA" id="CTPWGKS"/>
<dbReference type="GO" id="GO:0002098">
    <property type="term" value="P:tRNA wobble uridine modification"/>
    <property type="evidence" value="ECO:0007669"/>
    <property type="project" value="TreeGrafter"/>
</dbReference>
<dbReference type="GO" id="GO:0070900">
    <property type="term" value="P:mitochondrial tRNA modification"/>
    <property type="evidence" value="ECO:0007669"/>
    <property type="project" value="UniProtKB-ARBA"/>
</dbReference>
<dbReference type="Gene3D" id="3.30.1360.120">
    <property type="entry name" value="Probable tRNA modification gtpase trme, domain 1"/>
    <property type="match status" value="1"/>
</dbReference>
<comment type="caution">
    <text evidence="17">The sequence shown here is derived from an EMBL/GenBank/DDBJ whole genome shotgun (WGS) entry which is preliminary data.</text>
</comment>
<dbReference type="GO" id="GO:0030488">
    <property type="term" value="P:tRNA methylation"/>
    <property type="evidence" value="ECO:0007669"/>
    <property type="project" value="TreeGrafter"/>
</dbReference>
<dbReference type="SUPFAM" id="SSF52540">
    <property type="entry name" value="P-loop containing nucleoside triphosphate hydrolases"/>
    <property type="match status" value="1"/>
</dbReference>
<keyword evidence="4 15" id="KW-0819">tRNA processing</keyword>
<evidence type="ECO:0000256" key="2">
    <source>
        <dbReference type="ARBA" id="ARBA00004173"/>
    </source>
</evidence>
<keyword evidence="6" id="KW-0378">Hydrolase</keyword>
<evidence type="ECO:0000256" key="5">
    <source>
        <dbReference type="ARBA" id="ARBA00022741"/>
    </source>
</evidence>
<evidence type="ECO:0000256" key="3">
    <source>
        <dbReference type="ARBA" id="ARBA00011043"/>
    </source>
</evidence>
<dbReference type="EMBL" id="BFAA01001591">
    <property type="protein sequence ID" value="GCB67738.1"/>
    <property type="molecule type" value="Genomic_DNA"/>
</dbReference>
<keyword evidence="18" id="KW-1185">Reference proteome</keyword>
<name>A0A401P3P2_SCYTO</name>
<dbReference type="Pfam" id="PF01926">
    <property type="entry name" value="MMR_HSR1"/>
    <property type="match status" value="1"/>
</dbReference>
<dbReference type="InterPro" id="IPR027417">
    <property type="entry name" value="P-loop_NTPase"/>
</dbReference>
<dbReference type="SUPFAM" id="SSF116878">
    <property type="entry name" value="TrmE connector domain"/>
    <property type="match status" value="1"/>
</dbReference>
<gene>
    <name evidence="17" type="ORF">scyTo_0005193</name>
</gene>
<organism evidence="17 18">
    <name type="scientific">Scyliorhinus torazame</name>
    <name type="common">Cloudy catshark</name>
    <name type="synonym">Catulus torazame</name>
    <dbReference type="NCBI Taxonomy" id="75743"/>
    <lineage>
        <taxon>Eukaryota</taxon>
        <taxon>Metazoa</taxon>
        <taxon>Chordata</taxon>
        <taxon>Craniata</taxon>
        <taxon>Vertebrata</taxon>
        <taxon>Chondrichthyes</taxon>
        <taxon>Elasmobranchii</taxon>
        <taxon>Galeomorphii</taxon>
        <taxon>Galeoidea</taxon>
        <taxon>Carcharhiniformes</taxon>
        <taxon>Scyliorhinidae</taxon>
        <taxon>Scyliorhinus</taxon>
    </lineage>
</organism>
<dbReference type="Gene3D" id="1.20.120.430">
    <property type="entry name" value="tRNA modification GTPase MnmE domain 2"/>
    <property type="match status" value="1"/>
</dbReference>
<dbReference type="PANTHER" id="PTHR42714:SF2">
    <property type="entry name" value="TRNA MODIFICATION GTPASE GTPBP3, MITOCHONDRIAL"/>
    <property type="match status" value="1"/>
</dbReference>
<dbReference type="InterPro" id="IPR031168">
    <property type="entry name" value="G_TrmE"/>
</dbReference>
<keyword evidence="9 15" id="KW-0342">GTP-binding</keyword>
<evidence type="ECO:0000256" key="1">
    <source>
        <dbReference type="ARBA" id="ARBA00001958"/>
    </source>
</evidence>
<dbReference type="GO" id="GO:0003924">
    <property type="term" value="F:GTPase activity"/>
    <property type="evidence" value="ECO:0007669"/>
    <property type="project" value="InterPro"/>
</dbReference>
<comment type="similarity">
    <text evidence="3 15">Belongs to the TRAFAC class TrmE-Era-EngA-EngB-Septin-like GTPase superfamily. TrmE GTPase family.</text>
</comment>
<evidence type="ECO:0000256" key="10">
    <source>
        <dbReference type="ARBA" id="ARBA00049117"/>
    </source>
</evidence>
<dbReference type="InterPro" id="IPR005225">
    <property type="entry name" value="Small_GTP-bd"/>
</dbReference>
<evidence type="ECO:0000256" key="9">
    <source>
        <dbReference type="ARBA" id="ARBA00023134"/>
    </source>
</evidence>
<dbReference type="Gene3D" id="3.40.50.300">
    <property type="entry name" value="P-loop containing nucleotide triphosphate hydrolases"/>
    <property type="match status" value="1"/>
</dbReference>
<evidence type="ECO:0000256" key="15">
    <source>
        <dbReference type="RuleBase" id="RU003313"/>
    </source>
</evidence>
<evidence type="ECO:0000256" key="4">
    <source>
        <dbReference type="ARBA" id="ARBA00022694"/>
    </source>
</evidence>
<dbReference type="InterPro" id="IPR027266">
    <property type="entry name" value="TrmE/GcvT-like"/>
</dbReference>
<dbReference type="NCBIfam" id="TIGR00231">
    <property type="entry name" value="small_GTP"/>
    <property type="match status" value="1"/>
</dbReference>
<dbReference type="FunFam" id="3.30.1360.120:FF:000007">
    <property type="entry name" value="tRNA modification GTPase GTPBP3, mitochondrial"/>
    <property type="match status" value="1"/>
</dbReference>
<evidence type="ECO:0000256" key="14">
    <source>
        <dbReference type="ARBA" id="ARBA00081428"/>
    </source>
</evidence>
<dbReference type="InterPro" id="IPR025867">
    <property type="entry name" value="MnmE_helical"/>
</dbReference>
<keyword evidence="7" id="KW-0809">Transit peptide</keyword>
<comment type="catalytic activity">
    <reaction evidence="10">
        <text>GTP + H2O = GDP + phosphate + H(+)</text>
        <dbReference type="Rhea" id="RHEA:19669"/>
        <dbReference type="ChEBI" id="CHEBI:15377"/>
        <dbReference type="ChEBI" id="CHEBI:15378"/>
        <dbReference type="ChEBI" id="CHEBI:37565"/>
        <dbReference type="ChEBI" id="CHEBI:43474"/>
        <dbReference type="ChEBI" id="CHEBI:58189"/>
    </reaction>
    <physiologicalReaction direction="left-to-right" evidence="10">
        <dbReference type="Rhea" id="RHEA:19670"/>
    </physiologicalReaction>
</comment>
<dbReference type="CDD" id="cd04164">
    <property type="entry name" value="trmE"/>
    <property type="match status" value="1"/>
</dbReference>
<dbReference type="FunFam" id="3.40.50.300:FF:000924">
    <property type="entry name" value="tRNA modification GTPase GTPBP3, mitochondrial"/>
    <property type="match status" value="1"/>
</dbReference>
<dbReference type="Pfam" id="PF12631">
    <property type="entry name" value="MnmE_helical"/>
    <property type="match status" value="1"/>
</dbReference>
<evidence type="ECO:0000259" key="16">
    <source>
        <dbReference type="PROSITE" id="PS51709"/>
    </source>
</evidence>
<evidence type="ECO:0000256" key="7">
    <source>
        <dbReference type="ARBA" id="ARBA00022946"/>
    </source>
</evidence>
<evidence type="ECO:0000256" key="8">
    <source>
        <dbReference type="ARBA" id="ARBA00023128"/>
    </source>
</evidence>
<evidence type="ECO:0000256" key="11">
    <source>
        <dbReference type="ARBA" id="ARBA00059757"/>
    </source>
</evidence>
<dbReference type="GO" id="GO:0005525">
    <property type="term" value="F:GTP binding"/>
    <property type="evidence" value="ECO:0007669"/>
    <property type="project" value="UniProtKB-KW"/>
</dbReference>
<evidence type="ECO:0000256" key="12">
    <source>
        <dbReference type="ARBA" id="ARBA00069806"/>
    </source>
</evidence>
<dbReference type="STRING" id="75743.A0A401P3P2"/>
<dbReference type="Pfam" id="PF10396">
    <property type="entry name" value="TrmE_N"/>
    <property type="match status" value="1"/>
</dbReference>
<dbReference type="Proteomes" id="UP000288216">
    <property type="component" value="Unassembled WGS sequence"/>
</dbReference>
<dbReference type="NCBIfam" id="NF003661">
    <property type="entry name" value="PRK05291.1-3"/>
    <property type="match status" value="1"/>
</dbReference>
<dbReference type="InterPro" id="IPR004520">
    <property type="entry name" value="GTPase_MnmE"/>
</dbReference>
<accession>A0A401P3P2</accession>
<dbReference type="InterPro" id="IPR027368">
    <property type="entry name" value="MnmE_dom2"/>
</dbReference>
<sequence>MQCSDSRERSTIFAMSSGQGRCGVAVIRVSGPASRDTLTCLTGRRAFPPARAAALRPLLDPRSGERLDMGLVLWFPGPRSFTGEDCCEFHVHGGSAVVSGVLQALGYLPGLRPAQAGEFTKRAFQNGKLDLTEVEGLGDLIHAETEAQRRQALRQMAGDLGHLYHDWSKRLTRCLAHTEAYIDFSEDDNIEEGVLDKVDNDVHVLQSEIDRHLHDSRQGERLRDGVHVTIVGAPNAGKSSLMNLICQKPTAIVSPIAGTTRDVLETALNIGGYPVLLSDTAGLRETSDLVEQEGVRRARERLQLADIVVVMVDATELPSDLTGMVQFLQDYLSEVMGASDEDADWIVVCNKTDLVLLEELNKLHLVVKDHGLPRMCLLSCTTGSGFDDFLRFLGEQVEKMCGNPLAGSPSLTQARHRLHLQNCSHALTQYHQQREMDLVLATEQLRTGLRQLGKITGTIGAEEILEVIFRDFCIGK</sequence>
<protein>
    <recommendedName>
        <fullName evidence="12">5-taurinomethyluridine-[tRNA] synthase subunit GTPB3, mitochondrial</fullName>
    </recommendedName>
    <alternativeName>
        <fullName evidence="14">GTP-binding protein 3</fullName>
    </alternativeName>
    <alternativeName>
        <fullName evidence="13">tRNA modification GTPase GTPBP3, mitochondrial</fullName>
    </alternativeName>
</protein>
<comment type="function">
    <text evidence="11">GTPase component of the GTPBP3-MTO1 complex that catalyzes the 5-taurinomethyluridine (taum(5)U) modification at the 34th wobble position (U34) of mitochondrial tRNAs (mt-tRNAs), which plays a role in mt-tRNA decoding and mitochondrial translation. Taum(5)U formation on mammalian mt-tRNA requires the presence of both GTPBP3-mediated GTPase activity and MTO1 catalytic activity.</text>
</comment>
<dbReference type="PROSITE" id="PS51709">
    <property type="entry name" value="G_TRME"/>
    <property type="match status" value="1"/>
</dbReference>
<evidence type="ECO:0000313" key="18">
    <source>
        <dbReference type="Proteomes" id="UP000288216"/>
    </source>
</evidence>